<feature type="transmembrane region" description="Helical" evidence="1">
    <location>
        <begin position="110"/>
        <end position="130"/>
    </location>
</feature>
<name>A0A439DCM8_9PEZI</name>
<sequence>MAPLWYMNFDFDIDKYVDRIVPAPPWQALPYSLSYLLGYRKNPSEKKFGNILLAARALLGVFISILLIQLLSHQIPWVAADGPRIIASFGAAAVLEFYAFESPFAQPRNFIASQILATVIGVSLSKLFQLRSNDDWIRWLGGALACALTTSLMGLTKTVHPPAGATALIAVVDDRIVSVGWKLIPLALLSCGIMLLVALILNNVYSRFPLYWWTPSDLGALPQKQLSGLSLDDEEKGKARQFEIIIGDKVVVPEHIQLTPEERLLLEQISSRL</sequence>
<feature type="transmembrane region" description="Helical" evidence="1">
    <location>
        <begin position="20"/>
        <end position="39"/>
    </location>
</feature>
<keyword evidence="1" id="KW-0472">Membrane</keyword>
<evidence type="ECO:0000313" key="4">
    <source>
        <dbReference type="Proteomes" id="UP000286045"/>
    </source>
</evidence>
<dbReference type="PANTHER" id="PTHR33741">
    <property type="entry name" value="TRANSMEMBRANE PROTEIN DDB_G0269096-RELATED"/>
    <property type="match status" value="1"/>
</dbReference>
<dbReference type="PANTHER" id="PTHR33741:SF5">
    <property type="entry name" value="TRANSMEMBRANE PROTEIN DDB_G0269096-RELATED"/>
    <property type="match status" value="1"/>
</dbReference>
<comment type="caution">
    <text evidence="3">The sequence shown here is derived from an EMBL/GenBank/DDBJ whole genome shotgun (WGS) entry which is preliminary data.</text>
</comment>
<reference evidence="3 4" key="1">
    <citation type="submission" date="2018-12" db="EMBL/GenBank/DDBJ databases">
        <title>Draft genome sequence of Xylaria grammica IHI A82.</title>
        <authorList>
            <person name="Buettner E."/>
            <person name="Kellner H."/>
        </authorList>
    </citation>
    <scope>NUCLEOTIDE SEQUENCE [LARGE SCALE GENOMIC DNA]</scope>
    <source>
        <strain evidence="3 4">IHI A82</strain>
    </source>
</reference>
<dbReference type="Proteomes" id="UP000286045">
    <property type="component" value="Unassembled WGS sequence"/>
</dbReference>
<dbReference type="STRING" id="363999.A0A439DCM8"/>
<accession>A0A439DCM8</accession>
<dbReference type="InterPro" id="IPR058581">
    <property type="entry name" value="TM_HPP"/>
</dbReference>
<feature type="transmembrane region" description="Helical" evidence="1">
    <location>
        <begin position="183"/>
        <end position="205"/>
    </location>
</feature>
<keyword evidence="1" id="KW-0812">Transmembrane</keyword>
<dbReference type="Pfam" id="PF04982">
    <property type="entry name" value="TM_HPP"/>
    <property type="match status" value="1"/>
</dbReference>
<evidence type="ECO:0000256" key="1">
    <source>
        <dbReference type="SAM" id="Phobius"/>
    </source>
</evidence>
<dbReference type="EMBL" id="RYZI01000058">
    <property type="protein sequence ID" value="RWA12159.1"/>
    <property type="molecule type" value="Genomic_DNA"/>
</dbReference>
<gene>
    <name evidence="3" type="ORF">EKO27_g2944</name>
</gene>
<feature type="domain" description="HPP transmembrane region" evidence="2">
    <location>
        <begin position="51"/>
        <end position="205"/>
    </location>
</feature>
<feature type="transmembrane region" description="Helical" evidence="1">
    <location>
        <begin position="51"/>
        <end position="71"/>
    </location>
</feature>
<protein>
    <recommendedName>
        <fullName evidence="2">HPP transmembrane region domain-containing protein</fullName>
    </recommendedName>
</protein>
<proteinExistence type="predicted"/>
<dbReference type="InterPro" id="IPR007065">
    <property type="entry name" value="HPP"/>
</dbReference>
<evidence type="ECO:0000259" key="2">
    <source>
        <dbReference type="Pfam" id="PF04982"/>
    </source>
</evidence>
<organism evidence="3 4">
    <name type="scientific">Xylaria grammica</name>
    <dbReference type="NCBI Taxonomy" id="363999"/>
    <lineage>
        <taxon>Eukaryota</taxon>
        <taxon>Fungi</taxon>
        <taxon>Dikarya</taxon>
        <taxon>Ascomycota</taxon>
        <taxon>Pezizomycotina</taxon>
        <taxon>Sordariomycetes</taxon>
        <taxon>Xylariomycetidae</taxon>
        <taxon>Xylariales</taxon>
        <taxon>Xylariaceae</taxon>
        <taxon>Xylaria</taxon>
    </lineage>
</organism>
<dbReference type="AlphaFoldDB" id="A0A439DCM8"/>
<keyword evidence="4" id="KW-1185">Reference proteome</keyword>
<evidence type="ECO:0000313" key="3">
    <source>
        <dbReference type="EMBL" id="RWA12159.1"/>
    </source>
</evidence>
<feature type="transmembrane region" description="Helical" evidence="1">
    <location>
        <begin position="136"/>
        <end position="155"/>
    </location>
</feature>
<keyword evidence="1" id="KW-1133">Transmembrane helix</keyword>